<dbReference type="InterPro" id="IPR006016">
    <property type="entry name" value="UspA"/>
</dbReference>
<reference evidence="4 5" key="1">
    <citation type="submission" date="2020-02" db="EMBL/GenBank/DDBJ databases">
        <authorList>
            <person name="Kim M.K."/>
        </authorList>
    </citation>
    <scope>NUCLEOTIDE SEQUENCE [LARGE SCALE GENOMIC DNA]</scope>
    <source>
        <strain evidence="4 5">17J57-3</strain>
    </source>
</reference>
<evidence type="ECO:0000256" key="2">
    <source>
        <dbReference type="PIRNR" id="PIRNR006276"/>
    </source>
</evidence>
<dbReference type="InterPro" id="IPR014729">
    <property type="entry name" value="Rossmann-like_a/b/a_fold"/>
</dbReference>
<evidence type="ECO:0000256" key="1">
    <source>
        <dbReference type="ARBA" id="ARBA00008791"/>
    </source>
</evidence>
<dbReference type="RefSeq" id="WP_163964519.1">
    <property type="nucleotide sequence ID" value="NZ_JAAIVB010000048.1"/>
</dbReference>
<dbReference type="GO" id="GO:0005737">
    <property type="term" value="C:cytoplasm"/>
    <property type="evidence" value="ECO:0007669"/>
    <property type="project" value="UniProtKB-SubCell"/>
</dbReference>
<dbReference type="CDD" id="cd00293">
    <property type="entry name" value="USP-like"/>
    <property type="match status" value="1"/>
</dbReference>
<feature type="domain" description="UspA" evidence="3">
    <location>
        <begin position="1"/>
        <end position="145"/>
    </location>
</feature>
<comment type="caution">
    <text evidence="4">The sequence shown here is derived from an EMBL/GenBank/DDBJ whole genome shotgun (WGS) entry which is preliminary data.</text>
</comment>
<evidence type="ECO:0000259" key="3">
    <source>
        <dbReference type="Pfam" id="PF00582"/>
    </source>
</evidence>
<proteinExistence type="inferred from homology"/>
<dbReference type="EMBL" id="JAAIVB010000048">
    <property type="protein sequence ID" value="NEX62369.1"/>
    <property type="molecule type" value="Genomic_DNA"/>
</dbReference>
<dbReference type="PRINTS" id="PR01438">
    <property type="entry name" value="UNVRSLSTRESS"/>
</dbReference>
<dbReference type="InterPro" id="IPR006015">
    <property type="entry name" value="Universal_stress_UspA"/>
</dbReference>
<dbReference type="Gene3D" id="3.40.50.620">
    <property type="entry name" value="HUPs"/>
    <property type="match status" value="1"/>
</dbReference>
<dbReference type="SUPFAM" id="SSF52402">
    <property type="entry name" value="Adenine nucleotide alpha hydrolases-like"/>
    <property type="match status" value="1"/>
</dbReference>
<comment type="similarity">
    <text evidence="1 2">Belongs to the universal stress protein A family.</text>
</comment>
<dbReference type="PANTHER" id="PTHR46268">
    <property type="entry name" value="STRESS RESPONSE PROTEIN NHAX"/>
    <property type="match status" value="1"/>
</dbReference>
<gene>
    <name evidence="4" type="ORF">G3574_14865</name>
</gene>
<keyword evidence="2" id="KW-0963">Cytoplasm</keyword>
<accession>A0A6B3SX98</accession>
<dbReference type="AlphaFoldDB" id="A0A6B3SX98"/>
<comment type="subcellular location">
    <subcellularLocation>
        <location evidence="2">Cytoplasm</location>
    </subcellularLocation>
</comment>
<evidence type="ECO:0000313" key="5">
    <source>
        <dbReference type="Proteomes" id="UP000482155"/>
    </source>
</evidence>
<dbReference type="PANTHER" id="PTHR46268:SF15">
    <property type="entry name" value="UNIVERSAL STRESS PROTEIN HP_0031"/>
    <property type="match status" value="1"/>
</dbReference>
<organism evidence="4 5">
    <name type="scientific">Noviherbaspirillum galbum</name>
    <dbReference type="NCBI Taxonomy" id="2709383"/>
    <lineage>
        <taxon>Bacteria</taxon>
        <taxon>Pseudomonadati</taxon>
        <taxon>Pseudomonadota</taxon>
        <taxon>Betaproteobacteria</taxon>
        <taxon>Burkholderiales</taxon>
        <taxon>Oxalobacteraceae</taxon>
        <taxon>Noviherbaspirillum</taxon>
    </lineage>
</organism>
<keyword evidence="5" id="KW-1185">Reference proteome</keyword>
<name>A0A6B3SX98_9BURK</name>
<dbReference type="Pfam" id="PF00582">
    <property type="entry name" value="Usp"/>
    <property type="match status" value="1"/>
</dbReference>
<protein>
    <recommendedName>
        <fullName evidence="2">Universal stress protein</fullName>
    </recommendedName>
</protein>
<dbReference type="PIRSF" id="PIRSF006276">
    <property type="entry name" value="UspA"/>
    <property type="match status" value="1"/>
</dbReference>
<sequence length="145" mass="15866">MFHSILVPTDGSELARKAVSVAVKLAKQDNASLLALSVAEPYPYGWVAEAAAFPEPESYEKQMRTEAETALRQIELAAREAGVRCELRPAFNTSPANEIVRTAEDHGCDLIVMASHGRRGLDRLLLGSVTQRVLLQTEIPVLVVR</sequence>
<dbReference type="Proteomes" id="UP000482155">
    <property type="component" value="Unassembled WGS sequence"/>
</dbReference>
<evidence type="ECO:0000313" key="4">
    <source>
        <dbReference type="EMBL" id="NEX62369.1"/>
    </source>
</evidence>